<proteinExistence type="predicted"/>
<dbReference type="Proteomes" id="UP001595846">
    <property type="component" value="Unassembled WGS sequence"/>
</dbReference>
<accession>A0ABD5NJG4</accession>
<evidence type="ECO:0000313" key="2">
    <source>
        <dbReference type="Proteomes" id="UP001595846"/>
    </source>
</evidence>
<sequence length="417" mass="45867">MPSQETRFDRRSLLRRVSGVTALGTSLGLAGCLSSLPTMGQRITYADVDVPAPGEPVYREWIPAPLETDEYEWDELIDLYLTPPTLTDGQVDARSLLHLQDRVIRPRVAYVGVGFENYERTFTIGPVTVALGAFDPADVHETVLGMGYERLESDRYDLFGRTDTGGVLCVLDGAIVSGRDPDSRPAVEAVADAGTGRRNRLHEVDDGFDAISSTVGSQPGIMFVTDVGEMHVLGLDGADVQKAAAATTFDDEYVYYQYVQTFAEKIDLTERRVRDRIEHEDETLDASQVDVVIRGNLATISMKHAIDDLSVDTPETVSPPQISWWFDHDPDDETLTIDHRGGETVDADELVVGYGSGANIREPFDRQFSSVTGTVAPGDSITVDVSGRGDRDRVSLVFHPGNRRSRVRIGVYRLDTP</sequence>
<dbReference type="GeneID" id="73904711"/>
<protein>
    <submittedName>
        <fullName evidence="1">Uncharacterized protein</fullName>
    </submittedName>
</protein>
<gene>
    <name evidence="1" type="ORF">ACFOUR_01885</name>
</gene>
<evidence type="ECO:0000313" key="1">
    <source>
        <dbReference type="EMBL" id="MFC3957123.1"/>
    </source>
</evidence>
<dbReference type="RefSeq" id="WP_256531946.1">
    <property type="nucleotide sequence ID" value="NZ_CP101824.1"/>
</dbReference>
<organism evidence="1 2">
    <name type="scientific">Halovivax cerinus</name>
    <dbReference type="NCBI Taxonomy" id="1487865"/>
    <lineage>
        <taxon>Archaea</taxon>
        <taxon>Methanobacteriati</taxon>
        <taxon>Methanobacteriota</taxon>
        <taxon>Stenosarchaea group</taxon>
        <taxon>Halobacteria</taxon>
        <taxon>Halobacteriales</taxon>
        <taxon>Natrialbaceae</taxon>
        <taxon>Halovivax</taxon>
    </lineage>
</organism>
<dbReference type="AlphaFoldDB" id="A0ABD5NJG4"/>
<name>A0ABD5NJG4_9EURY</name>
<dbReference type="PROSITE" id="PS51257">
    <property type="entry name" value="PROKAR_LIPOPROTEIN"/>
    <property type="match status" value="1"/>
</dbReference>
<keyword evidence="2" id="KW-1185">Reference proteome</keyword>
<dbReference type="EMBL" id="JBHSAQ010000001">
    <property type="protein sequence ID" value="MFC3957123.1"/>
    <property type="molecule type" value="Genomic_DNA"/>
</dbReference>
<comment type="caution">
    <text evidence="1">The sequence shown here is derived from an EMBL/GenBank/DDBJ whole genome shotgun (WGS) entry which is preliminary data.</text>
</comment>
<reference evidence="1 2" key="1">
    <citation type="journal article" date="2019" name="Int. J. Syst. Evol. Microbiol.">
        <title>The Global Catalogue of Microorganisms (GCM) 10K type strain sequencing project: providing services to taxonomists for standard genome sequencing and annotation.</title>
        <authorList>
            <consortium name="The Broad Institute Genomics Platform"/>
            <consortium name="The Broad Institute Genome Sequencing Center for Infectious Disease"/>
            <person name="Wu L."/>
            <person name="Ma J."/>
        </authorList>
    </citation>
    <scope>NUCLEOTIDE SEQUENCE [LARGE SCALE GENOMIC DNA]</scope>
    <source>
        <strain evidence="1 2">IBRC-M 10256</strain>
    </source>
</reference>